<evidence type="ECO:0000313" key="2">
    <source>
        <dbReference type="EMBL" id="CAG8604214.1"/>
    </source>
</evidence>
<reference evidence="2" key="1">
    <citation type="submission" date="2021-06" db="EMBL/GenBank/DDBJ databases">
        <authorList>
            <person name="Kallberg Y."/>
            <person name="Tangrot J."/>
            <person name="Rosling A."/>
        </authorList>
    </citation>
    <scope>NUCLEOTIDE SEQUENCE</scope>
    <source>
        <strain evidence="2">MA453B</strain>
    </source>
</reference>
<proteinExistence type="predicted"/>
<name>A0A9N9CI00_9GLOM</name>
<feature type="compositionally biased region" description="Basic and acidic residues" evidence="1">
    <location>
        <begin position="82"/>
        <end position="99"/>
    </location>
</feature>
<gene>
    <name evidence="2" type="ORF">DERYTH_LOCUS7803</name>
</gene>
<accession>A0A9N9CI00</accession>
<sequence>MSFPRLLRSEKDPCPSPELCAYDALGRSSEKAQLVTNLSDTRSETPKKTENFTGFELENNSSDKGPQVNIDEHNRRSYSRLLNKEGSENNERGISKEKEDDTDPSSEAQNIDALGIRGVEKNKNIKFSSQYNPNRKEQTKSKTI</sequence>
<protein>
    <submittedName>
        <fullName evidence="2">25780_t:CDS:1</fullName>
    </submittedName>
</protein>
<dbReference type="EMBL" id="CAJVPY010003870">
    <property type="protein sequence ID" value="CAG8604214.1"/>
    <property type="molecule type" value="Genomic_DNA"/>
</dbReference>
<feature type="compositionally biased region" description="Basic and acidic residues" evidence="1">
    <location>
        <begin position="41"/>
        <end position="50"/>
    </location>
</feature>
<evidence type="ECO:0000256" key="1">
    <source>
        <dbReference type="SAM" id="MobiDB-lite"/>
    </source>
</evidence>
<dbReference type="AlphaFoldDB" id="A0A9N9CI00"/>
<evidence type="ECO:0000313" key="3">
    <source>
        <dbReference type="Proteomes" id="UP000789405"/>
    </source>
</evidence>
<keyword evidence="3" id="KW-1185">Reference proteome</keyword>
<comment type="caution">
    <text evidence="2">The sequence shown here is derived from an EMBL/GenBank/DDBJ whole genome shotgun (WGS) entry which is preliminary data.</text>
</comment>
<feature type="region of interest" description="Disordered" evidence="1">
    <location>
        <begin position="32"/>
        <end position="144"/>
    </location>
</feature>
<organism evidence="2 3">
    <name type="scientific">Dentiscutata erythropus</name>
    <dbReference type="NCBI Taxonomy" id="1348616"/>
    <lineage>
        <taxon>Eukaryota</taxon>
        <taxon>Fungi</taxon>
        <taxon>Fungi incertae sedis</taxon>
        <taxon>Mucoromycota</taxon>
        <taxon>Glomeromycotina</taxon>
        <taxon>Glomeromycetes</taxon>
        <taxon>Diversisporales</taxon>
        <taxon>Gigasporaceae</taxon>
        <taxon>Dentiscutata</taxon>
    </lineage>
</organism>
<dbReference type="Proteomes" id="UP000789405">
    <property type="component" value="Unassembled WGS sequence"/>
</dbReference>
<feature type="compositionally biased region" description="Basic and acidic residues" evidence="1">
    <location>
        <begin position="134"/>
        <end position="144"/>
    </location>
</feature>